<dbReference type="eggNOG" id="COG1129">
    <property type="taxonomic scope" value="Bacteria"/>
</dbReference>
<evidence type="ECO:0000256" key="3">
    <source>
        <dbReference type="ARBA" id="ARBA00022448"/>
    </source>
</evidence>
<feature type="domain" description="ABC transporter" evidence="12">
    <location>
        <begin position="2"/>
        <end position="245"/>
    </location>
</feature>
<dbReference type="PATRIC" id="fig|435830.3.peg.1304"/>
<evidence type="ECO:0000256" key="10">
    <source>
        <dbReference type="ARBA" id="ARBA00025157"/>
    </source>
</evidence>
<dbReference type="AlphaFoldDB" id="G9PGI2"/>
<evidence type="ECO:0000256" key="8">
    <source>
        <dbReference type="ARBA" id="ARBA00022967"/>
    </source>
</evidence>
<organism evidence="13 14">
    <name type="scientific">Actinomyces graevenitzii C83</name>
    <dbReference type="NCBI Taxonomy" id="435830"/>
    <lineage>
        <taxon>Bacteria</taxon>
        <taxon>Bacillati</taxon>
        <taxon>Actinomycetota</taxon>
        <taxon>Actinomycetes</taxon>
        <taxon>Actinomycetales</taxon>
        <taxon>Actinomycetaceae</taxon>
        <taxon>Actinomyces</taxon>
    </lineage>
</organism>
<keyword evidence="3" id="KW-0813">Transport</keyword>
<dbReference type="PANTHER" id="PTHR43553">
    <property type="entry name" value="HEAVY METAL TRANSPORTER"/>
    <property type="match status" value="1"/>
</dbReference>
<dbReference type="InterPro" id="IPR015856">
    <property type="entry name" value="ABC_transpr_CbiO/EcfA_su"/>
</dbReference>
<evidence type="ECO:0000313" key="14">
    <source>
        <dbReference type="Proteomes" id="UP000003822"/>
    </source>
</evidence>
<comment type="similarity">
    <text evidence="2">Belongs to the ABC transporter superfamily.</text>
</comment>
<comment type="function">
    <text evidence="10">Probably part of an ABC transporter complex. Responsible for energy coupling to the transport system.</text>
</comment>
<dbReference type="SMART" id="SM00382">
    <property type="entry name" value="AAA"/>
    <property type="match status" value="2"/>
</dbReference>
<evidence type="ECO:0000256" key="2">
    <source>
        <dbReference type="ARBA" id="ARBA00005417"/>
    </source>
</evidence>
<evidence type="ECO:0000256" key="1">
    <source>
        <dbReference type="ARBA" id="ARBA00004202"/>
    </source>
</evidence>
<dbReference type="STRING" id="435830.HMPREF0045_01356"/>
<dbReference type="PROSITE" id="PS00211">
    <property type="entry name" value="ABC_TRANSPORTER_1"/>
    <property type="match status" value="1"/>
</dbReference>
<dbReference type="Gene3D" id="3.40.50.300">
    <property type="entry name" value="P-loop containing nucleotide triphosphate hydrolases"/>
    <property type="match status" value="2"/>
</dbReference>
<dbReference type="Proteomes" id="UP000003822">
    <property type="component" value="Unassembled WGS sequence"/>
</dbReference>
<dbReference type="InterPro" id="IPR017871">
    <property type="entry name" value="ABC_transporter-like_CS"/>
</dbReference>
<protein>
    <recommendedName>
        <fullName evidence="12">ABC transporter domain-containing protein</fullName>
    </recommendedName>
</protein>
<feature type="region of interest" description="Disordered" evidence="11">
    <location>
        <begin position="288"/>
        <end position="308"/>
    </location>
</feature>
<sequence length="538" mass="56652">MIDVASLSFSYVSELTGDRVEALKDVDLSADAGSLTLVCGASGCGKSTLMKALTGLVPQMTPGELDGVVRINGRNLADVALTDVGHLCSSVFQNPRTQFFCDTVAEELAFCGENYGRERATLRQQSERAAKLMGISHLLERKLATLSGGQLQKVALACALASGAPVLLADEPTSNLDPAAISEVREALKVLKEQGLTIVVVEHRLHFLRDLADQVLLMEGGRVTRRWSGAEFFSMGQAQRRSLGLRTLVDPGPPETWVGQGQVGRQENQVGQGQVGCQEKQAGQGQVGCQENQAGQGQAGRQEKQTGRWANQVGRQENREAAANPVRLSCRGLSFAYGASPVFEGLDADFPAGQITCIAGANGVGKTTLVRVLCGLAAPSSGSISMDGVPASRKTRRSACALVMQDTGRQLFSDTLAGELTIGASHASGQSGEQLLADFDLANLGERHPLSLSGGQKQRLVIAAARATGRPIVILDEPTSGVDARHLDSITATLRRIADEGAAVVVVTHDGEFAAACADRLITLTATGINCAREGDQQ</sequence>
<keyword evidence="4" id="KW-1003">Cell membrane</keyword>
<dbReference type="InterPro" id="IPR003439">
    <property type="entry name" value="ABC_transporter-like_ATP-bd"/>
</dbReference>
<evidence type="ECO:0000256" key="11">
    <source>
        <dbReference type="SAM" id="MobiDB-lite"/>
    </source>
</evidence>
<dbReference type="SUPFAM" id="SSF52540">
    <property type="entry name" value="P-loop containing nucleoside triphosphate hydrolases"/>
    <property type="match status" value="2"/>
</dbReference>
<dbReference type="EMBL" id="ACRN01000011">
    <property type="protein sequence ID" value="EHM87669.1"/>
    <property type="molecule type" value="Genomic_DNA"/>
</dbReference>
<proteinExistence type="inferred from homology"/>
<evidence type="ECO:0000256" key="5">
    <source>
        <dbReference type="ARBA" id="ARBA00022737"/>
    </source>
</evidence>
<dbReference type="GO" id="GO:0005524">
    <property type="term" value="F:ATP binding"/>
    <property type="evidence" value="ECO:0007669"/>
    <property type="project" value="UniProtKB-KW"/>
</dbReference>
<dbReference type="PROSITE" id="PS50893">
    <property type="entry name" value="ABC_TRANSPORTER_2"/>
    <property type="match status" value="2"/>
</dbReference>
<dbReference type="CDD" id="cd03225">
    <property type="entry name" value="ABC_cobalt_CbiO_domain1"/>
    <property type="match status" value="1"/>
</dbReference>
<evidence type="ECO:0000256" key="9">
    <source>
        <dbReference type="ARBA" id="ARBA00023136"/>
    </source>
</evidence>
<dbReference type="InterPro" id="IPR027417">
    <property type="entry name" value="P-loop_NTPase"/>
</dbReference>
<evidence type="ECO:0000256" key="7">
    <source>
        <dbReference type="ARBA" id="ARBA00022840"/>
    </source>
</evidence>
<comment type="caution">
    <text evidence="13">The sequence shown here is derived from an EMBL/GenBank/DDBJ whole genome shotgun (WGS) entry which is preliminary data.</text>
</comment>
<dbReference type="CDD" id="cd03226">
    <property type="entry name" value="ABC_cobalt_CbiO_domain2"/>
    <property type="match status" value="1"/>
</dbReference>
<keyword evidence="8" id="KW-1278">Translocase</keyword>
<dbReference type="RefSeq" id="WP_005986828.1">
    <property type="nucleotide sequence ID" value="NZ_JH470338.1"/>
</dbReference>
<dbReference type="InterPro" id="IPR050095">
    <property type="entry name" value="ECF_ABC_transporter_ATP-bd"/>
</dbReference>
<evidence type="ECO:0000259" key="12">
    <source>
        <dbReference type="PROSITE" id="PS50893"/>
    </source>
</evidence>
<name>G9PGI2_9ACTO</name>
<dbReference type="GO" id="GO:0016887">
    <property type="term" value="F:ATP hydrolysis activity"/>
    <property type="evidence" value="ECO:0007669"/>
    <property type="project" value="InterPro"/>
</dbReference>
<keyword evidence="9" id="KW-0472">Membrane</keyword>
<dbReference type="InterPro" id="IPR003593">
    <property type="entry name" value="AAA+_ATPase"/>
</dbReference>
<reference evidence="13 14" key="1">
    <citation type="submission" date="2011-10" db="EMBL/GenBank/DDBJ databases">
        <title>The Genome Sequence of Actinomyces graevenitzii C83.</title>
        <authorList>
            <consortium name="The Broad Institute Genome Sequencing Platform"/>
            <consortium name="The Broad Institute Genome Sequencing Center for Infectious Disease"/>
            <person name="Earl A."/>
            <person name="Ward D."/>
            <person name="Feldgarden M."/>
            <person name="Gevers D."/>
            <person name="Sibley C.D."/>
            <person name="Field T.R."/>
            <person name="Grinwis M."/>
            <person name="Eshaghurshan C.S."/>
            <person name="Surette M.G."/>
            <person name="Young S.K."/>
            <person name="Zeng Q."/>
            <person name="Gargeya S."/>
            <person name="Fitzgerald M."/>
            <person name="Haas B."/>
            <person name="Abouelleil A."/>
            <person name="Alvarado L."/>
            <person name="Arachchi H.M."/>
            <person name="Berlin A."/>
            <person name="Brown A."/>
            <person name="Chapman S.B."/>
            <person name="Chen Z."/>
            <person name="Dunbar C."/>
            <person name="Freedman E."/>
            <person name="Gearin G."/>
            <person name="Goldberg J."/>
            <person name="Griggs A."/>
            <person name="Gujja S."/>
            <person name="Heiman D."/>
            <person name="Howarth C."/>
            <person name="Larson L."/>
            <person name="Lui A."/>
            <person name="MacDonald P.J.P."/>
            <person name="Montmayeur A."/>
            <person name="Murphy C."/>
            <person name="Neiman D."/>
            <person name="Pearson M."/>
            <person name="Priest M."/>
            <person name="Roberts A."/>
            <person name="Saif S."/>
            <person name="Shea T."/>
            <person name="Shenoy N."/>
            <person name="Sisk P."/>
            <person name="Stolte C."/>
            <person name="Sykes S."/>
            <person name="Wortman J."/>
            <person name="Nusbaum C."/>
            <person name="Birren B."/>
        </authorList>
    </citation>
    <scope>NUCLEOTIDE SEQUENCE [LARGE SCALE GENOMIC DNA]</scope>
    <source>
        <strain evidence="13 14">C83</strain>
    </source>
</reference>
<keyword evidence="5" id="KW-0677">Repeat</keyword>
<dbReference type="PANTHER" id="PTHR43553:SF23">
    <property type="entry name" value="ABC TRANSPORTER ATP-BINDING COMPONENT"/>
    <property type="match status" value="1"/>
</dbReference>
<dbReference type="GO" id="GO:0043190">
    <property type="term" value="C:ATP-binding cassette (ABC) transporter complex"/>
    <property type="evidence" value="ECO:0007669"/>
    <property type="project" value="TreeGrafter"/>
</dbReference>
<accession>G9PGI2</accession>
<dbReference type="GO" id="GO:0042626">
    <property type="term" value="F:ATPase-coupled transmembrane transporter activity"/>
    <property type="evidence" value="ECO:0007669"/>
    <property type="project" value="TreeGrafter"/>
</dbReference>
<evidence type="ECO:0000313" key="13">
    <source>
        <dbReference type="EMBL" id="EHM87669.1"/>
    </source>
</evidence>
<keyword evidence="14" id="KW-1185">Reference proteome</keyword>
<evidence type="ECO:0000256" key="6">
    <source>
        <dbReference type="ARBA" id="ARBA00022741"/>
    </source>
</evidence>
<gene>
    <name evidence="13" type="ORF">HMPREF0045_01356</name>
</gene>
<keyword evidence="6" id="KW-0547">Nucleotide-binding</keyword>
<keyword evidence="7" id="KW-0067">ATP-binding</keyword>
<evidence type="ECO:0000256" key="4">
    <source>
        <dbReference type="ARBA" id="ARBA00022475"/>
    </source>
</evidence>
<dbReference type="HOGENOM" id="CLU_000604_86_7_11"/>
<dbReference type="Pfam" id="PF00005">
    <property type="entry name" value="ABC_tran"/>
    <property type="match status" value="2"/>
</dbReference>
<feature type="domain" description="ABC transporter" evidence="12">
    <location>
        <begin position="328"/>
        <end position="538"/>
    </location>
</feature>
<comment type="subcellular location">
    <subcellularLocation>
        <location evidence="1">Cell membrane</location>
        <topology evidence="1">Peripheral membrane protein</topology>
    </subcellularLocation>
</comment>